<dbReference type="PANTHER" id="PTHR20898">
    <property type="entry name" value="DAEDALUS ON 3-RELATED-RELATED"/>
    <property type="match status" value="1"/>
</dbReference>
<evidence type="ECO:0000313" key="2">
    <source>
        <dbReference type="Proteomes" id="UP000009192"/>
    </source>
</evidence>
<dbReference type="Proteomes" id="UP000009192">
    <property type="component" value="Unassembled WGS sequence"/>
</dbReference>
<dbReference type="InterPro" id="IPR010512">
    <property type="entry name" value="DUF1091"/>
</dbReference>
<dbReference type="InParanoid" id="A0A0Q9X796"/>
<evidence type="ECO:0000313" key="1">
    <source>
        <dbReference type="EMBL" id="KRG04182.1"/>
    </source>
</evidence>
<dbReference type="AlphaFoldDB" id="A0A0Q9X796"/>
<accession>A0A0Q9X796</accession>
<sequence>MRQTTHGYCPSSQPMGIYLISLSVILGESECLTPRIGNRILHVTRVNGGQNGICPFCKECTKINWTKASVKFTNVKCGSLEPSLTTIDQCRLHAISRNKTVLNIAINLLKAAKQLEVHWQTKVWGNGYKPWLGEYDIDFCGYLRKPNHPVFKILYDAIKPFTNINHSCPLSGMLYIKDMYWDISNYKLPMPSGDYLVLLTWKQNKIPCMYTNIYFNFKQDIIFD</sequence>
<dbReference type="PANTHER" id="PTHR20898:SF0">
    <property type="entry name" value="DAEDALUS ON 3-RELATED"/>
    <property type="match status" value="1"/>
</dbReference>
<dbReference type="KEGG" id="dmo:Dmoj_GI26639"/>
<dbReference type="Pfam" id="PF06477">
    <property type="entry name" value="DUF1091"/>
    <property type="match status" value="1"/>
</dbReference>
<reference evidence="1 2" key="1">
    <citation type="journal article" date="2007" name="Nature">
        <title>Evolution of genes and genomes on the Drosophila phylogeny.</title>
        <authorList>
            <consortium name="Drosophila 12 Genomes Consortium"/>
            <person name="Clark A.G."/>
            <person name="Eisen M.B."/>
            <person name="Smith D.R."/>
            <person name="Bergman C.M."/>
            <person name="Oliver B."/>
            <person name="Markow T.A."/>
            <person name="Kaufman T.C."/>
            <person name="Kellis M."/>
            <person name="Gelbart W."/>
            <person name="Iyer V.N."/>
            <person name="Pollard D.A."/>
            <person name="Sackton T.B."/>
            <person name="Larracuente A.M."/>
            <person name="Singh N.D."/>
            <person name="Abad J.P."/>
            <person name="Abt D.N."/>
            <person name="Adryan B."/>
            <person name="Aguade M."/>
            <person name="Akashi H."/>
            <person name="Anderson W.W."/>
            <person name="Aquadro C.F."/>
            <person name="Ardell D.H."/>
            <person name="Arguello R."/>
            <person name="Artieri C.G."/>
            <person name="Barbash D.A."/>
            <person name="Barker D."/>
            <person name="Barsanti P."/>
            <person name="Batterham P."/>
            <person name="Batzoglou S."/>
            <person name="Begun D."/>
            <person name="Bhutkar A."/>
            <person name="Blanco E."/>
            <person name="Bosak S.A."/>
            <person name="Bradley R.K."/>
            <person name="Brand A.D."/>
            <person name="Brent M.R."/>
            <person name="Brooks A.N."/>
            <person name="Brown R.H."/>
            <person name="Butlin R.K."/>
            <person name="Caggese C."/>
            <person name="Calvi B.R."/>
            <person name="Bernardo de Carvalho A."/>
            <person name="Caspi A."/>
            <person name="Castrezana S."/>
            <person name="Celniker S.E."/>
            <person name="Chang J.L."/>
            <person name="Chapple C."/>
            <person name="Chatterji S."/>
            <person name="Chinwalla A."/>
            <person name="Civetta A."/>
            <person name="Clifton S.W."/>
            <person name="Comeron J.M."/>
            <person name="Costello J.C."/>
            <person name="Coyne J.A."/>
            <person name="Daub J."/>
            <person name="David R.G."/>
            <person name="Delcher A.L."/>
            <person name="Delehaunty K."/>
            <person name="Do C.B."/>
            <person name="Ebling H."/>
            <person name="Edwards K."/>
            <person name="Eickbush T."/>
            <person name="Evans J.D."/>
            <person name="Filipski A."/>
            <person name="Findeiss S."/>
            <person name="Freyhult E."/>
            <person name="Fulton L."/>
            <person name="Fulton R."/>
            <person name="Garcia A.C."/>
            <person name="Gardiner A."/>
            <person name="Garfield D.A."/>
            <person name="Garvin B.E."/>
            <person name="Gibson G."/>
            <person name="Gilbert D."/>
            <person name="Gnerre S."/>
            <person name="Godfrey J."/>
            <person name="Good R."/>
            <person name="Gotea V."/>
            <person name="Gravely B."/>
            <person name="Greenberg A.J."/>
            <person name="Griffiths-Jones S."/>
            <person name="Gross S."/>
            <person name="Guigo R."/>
            <person name="Gustafson E.A."/>
            <person name="Haerty W."/>
            <person name="Hahn M.W."/>
            <person name="Halligan D.L."/>
            <person name="Halpern A.L."/>
            <person name="Halter G.M."/>
            <person name="Han M.V."/>
            <person name="Heger A."/>
            <person name="Hillier L."/>
            <person name="Hinrichs A.S."/>
            <person name="Holmes I."/>
            <person name="Hoskins R.A."/>
            <person name="Hubisz M.J."/>
            <person name="Hultmark D."/>
            <person name="Huntley M.A."/>
            <person name="Jaffe D.B."/>
            <person name="Jagadeeshan S."/>
            <person name="Jeck W.R."/>
            <person name="Johnson J."/>
            <person name="Jones C.D."/>
            <person name="Jordan W.C."/>
            <person name="Karpen G.H."/>
            <person name="Kataoka E."/>
            <person name="Keightley P.D."/>
            <person name="Kheradpour P."/>
            <person name="Kirkness E.F."/>
            <person name="Koerich L.B."/>
            <person name="Kristiansen K."/>
            <person name="Kudrna D."/>
            <person name="Kulathinal R.J."/>
            <person name="Kumar S."/>
            <person name="Kwok R."/>
            <person name="Lander E."/>
            <person name="Langley C.H."/>
            <person name="Lapoint R."/>
            <person name="Lazzaro B.P."/>
            <person name="Lee S.J."/>
            <person name="Levesque L."/>
            <person name="Li R."/>
            <person name="Lin C.F."/>
            <person name="Lin M.F."/>
            <person name="Lindblad-Toh K."/>
            <person name="Llopart A."/>
            <person name="Long M."/>
            <person name="Low L."/>
            <person name="Lozovsky E."/>
            <person name="Lu J."/>
            <person name="Luo M."/>
            <person name="Machado C.A."/>
            <person name="Makalowski W."/>
            <person name="Marzo M."/>
            <person name="Matsuda M."/>
            <person name="Matzkin L."/>
            <person name="McAllister B."/>
            <person name="McBride C.S."/>
            <person name="McKernan B."/>
            <person name="McKernan K."/>
            <person name="Mendez-Lago M."/>
            <person name="Minx P."/>
            <person name="Mollenhauer M.U."/>
            <person name="Montooth K."/>
            <person name="Mount S.M."/>
            <person name="Mu X."/>
            <person name="Myers E."/>
            <person name="Negre B."/>
            <person name="Newfeld S."/>
            <person name="Nielsen R."/>
            <person name="Noor M.A."/>
            <person name="O'Grady P."/>
            <person name="Pachter L."/>
            <person name="Papaceit M."/>
            <person name="Parisi M.J."/>
            <person name="Parisi M."/>
            <person name="Parts L."/>
            <person name="Pedersen J.S."/>
            <person name="Pesole G."/>
            <person name="Phillippy A.M."/>
            <person name="Ponting C.P."/>
            <person name="Pop M."/>
            <person name="Porcelli D."/>
            <person name="Powell J.R."/>
            <person name="Prohaska S."/>
            <person name="Pruitt K."/>
            <person name="Puig M."/>
            <person name="Quesneville H."/>
            <person name="Ram K.R."/>
            <person name="Rand D."/>
            <person name="Rasmussen M.D."/>
            <person name="Reed L.K."/>
            <person name="Reenan R."/>
            <person name="Reily A."/>
            <person name="Remington K.A."/>
            <person name="Rieger T.T."/>
            <person name="Ritchie M.G."/>
            <person name="Robin C."/>
            <person name="Rogers Y.H."/>
            <person name="Rohde C."/>
            <person name="Rozas J."/>
            <person name="Rubenfield M.J."/>
            <person name="Ruiz A."/>
            <person name="Russo S."/>
            <person name="Salzberg S.L."/>
            <person name="Sanchez-Gracia A."/>
            <person name="Saranga D.J."/>
            <person name="Sato H."/>
            <person name="Schaeffer S.W."/>
            <person name="Schatz M.C."/>
            <person name="Schlenke T."/>
            <person name="Schwartz R."/>
            <person name="Segarra C."/>
            <person name="Singh R.S."/>
            <person name="Sirot L."/>
            <person name="Sirota M."/>
            <person name="Sisneros N.B."/>
            <person name="Smith C.D."/>
            <person name="Smith T.F."/>
            <person name="Spieth J."/>
            <person name="Stage D.E."/>
            <person name="Stark A."/>
            <person name="Stephan W."/>
            <person name="Strausberg R.L."/>
            <person name="Strempel S."/>
            <person name="Sturgill D."/>
            <person name="Sutton G."/>
            <person name="Sutton G.G."/>
            <person name="Tao W."/>
            <person name="Teichmann S."/>
            <person name="Tobari Y.N."/>
            <person name="Tomimura Y."/>
            <person name="Tsolas J.M."/>
            <person name="Valente V.L."/>
            <person name="Venter E."/>
            <person name="Venter J.C."/>
            <person name="Vicario S."/>
            <person name="Vieira F.G."/>
            <person name="Vilella A.J."/>
            <person name="Villasante A."/>
            <person name="Walenz B."/>
            <person name="Wang J."/>
            <person name="Wasserman M."/>
            <person name="Watts T."/>
            <person name="Wilson D."/>
            <person name="Wilson R.K."/>
            <person name="Wing R.A."/>
            <person name="Wolfner M.F."/>
            <person name="Wong A."/>
            <person name="Wong G.K."/>
            <person name="Wu C.I."/>
            <person name="Wu G."/>
            <person name="Yamamoto D."/>
            <person name="Yang H.P."/>
            <person name="Yang S.P."/>
            <person name="Yorke J.A."/>
            <person name="Yoshida K."/>
            <person name="Zdobnov E."/>
            <person name="Zhang P."/>
            <person name="Zhang Y."/>
            <person name="Zimin A.V."/>
            <person name="Baldwin J."/>
            <person name="Abdouelleil A."/>
            <person name="Abdulkadir J."/>
            <person name="Abebe A."/>
            <person name="Abera B."/>
            <person name="Abreu J."/>
            <person name="Acer S.C."/>
            <person name="Aftuck L."/>
            <person name="Alexander A."/>
            <person name="An P."/>
            <person name="Anderson E."/>
            <person name="Anderson S."/>
            <person name="Arachi H."/>
            <person name="Azer M."/>
            <person name="Bachantsang P."/>
            <person name="Barry A."/>
            <person name="Bayul T."/>
            <person name="Berlin A."/>
            <person name="Bessette D."/>
            <person name="Bloom T."/>
            <person name="Blye J."/>
            <person name="Boguslavskiy L."/>
            <person name="Bonnet C."/>
            <person name="Boukhgalter B."/>
            <person name="Bourzgui I."/>
            <person name="Brown A."/>
            <person name="Cahill P."/>
            <person name="Channer S."/>
            <person name="Cheshatsang Y."/>
            <person name="Chuda L."/>
            <person name="Citroen M."/>
            <person name="Collymore A."/>
            <person name="Cooke P."/>
            <person name="Costello M."/>
            <person name="D'Aco K."/>
            <person name="Daza R."/>
            <person name="De Haan G."/>
            <person name="DeGray S."/>
            <person name="DeMaso C."/>
            <person name="Dhargay N."/>
            <person name="Dooley K."/>
            <person name="Dooley E."/>
            <person name="Doricent M."/>
            <person name="Dorje P."/>
            <person name="Dorjee K."/>
            <person name="Dupes A."/>
            <person name="Elong R."/>
            <person name="Falk J."/>
            <person name="Farina A."/>
            <person name="Faro S."/>
            <person name="Ferguson D."/>
            <person name="Fisher S."/>
            <person name="Foley C.D."/>
            <person name="Franke A."/>
            <person name="Friedrich D."/>
            <person name="Gadbois L."/>
            <person name="Gearin G."/>
            <person name="Gearin C.R."/>
            <person name="Giannoukos G."/>
            <person name="Goode T."/>
            <person name="Graham J."/>
            <person name="Grandbois E."/>
            <person name="Grewal S."/>
            <person name="Gyaltsen K."/>
            <person name="Hafez N."/>
            <person name="Hagos B."/>
            <person name="Hall J."/>
            <person name="Henson C."/>
            <person name="Hollinger A."/>
            <person name="Honan T."/>
            <person name="Huard M.D."/>
            <person name="Hughes L."/>
            <person name="Hurhula B."/>
            <person name="Husby M.E."/>
            <person name="Kamat A."/>
            <person name="Kanga B."/>
            <person name="Kashin S."/>
            <person name="Khazanovich D."/>
            <person name="Kisner P."/>
            <person name="Lance K."/>
            <person name="Lara M."/>
            <person name="Lee W."/>
            <person name="Lennon N."/>
            <person name="Letendre F."/>
            <person name="LeVine R."/>
            <person name="Lipovsky A."/>
            <person name="Liu X."/>
            <person name="Liu J."/>
            <person name="Liu S."/>
            <person name="Lokyitsang T."/>
            <person name="Lokyitsang Y."/>
            <person name="Lubonja R."/>
            <person name="Lui A."/>
            <person name="MacDonald P."/>
            <person name="Magnisalis V."/>
            <person name="Maru K."/>
            <person name="Matthews C."/>
            <person name="McCusker W."/>
            <person name="McDonough S."/>
            <person name="Mehta T."/>
            <person name="Meldrim J."/>
            <person name="Meneus L."/>
            <person name="Mihai O."/>
            <person name="Mihalev A."/>
            <person name="Mihova T."/>
            <person name="Mittelman R."/>
            <person name="Mlenga V."/>
            <person name="Montmayeur A."/>
            <person name="Mulrain L."/>
            <person name="Navidi A."/>
            <person name="Naylor J."/>
            <person name="Negash T."/>
            <person name="Nguyen T."/>
            <person name="Nguyen N."/>
            <person name="Nicol R."/>
            <person name="Norbu C."/>
            <person name="Norbu N."/>
            <person name="Novod N."/>
            <person name="O'Neill B."/>
            <person name="Osman S."/>
            <person name="Markiewicz E."/>
            <person name="Oyono O.L."/>
            <person name="Patti C."/>
            <person name="Phunkhang P."/>
            <person name="Pierre F."/>
            <person name="Priest M."/>
            <person name="Raghuraman S."/>
            <person name="Rege F."/>
            <person name="Reyes R."/>
            <person name="Rise C."/>
            <person name="Rogov P."/>
            <person name="Ross K."/>
            <person name="Ryan E."/>
            <person name="Settipalli S."/>
            <person name="Shea T."/>
            <person name="Sherpa N."/>
            <person name="Shi L."/>
            <person name="Shih D."/>
            <person name="Sparrow T."/>
            <person name="Spaulding J."/>
            <person name="Stalker J."/>
            <person name="Stange-Thomann N."/>
            <person name="Stavropoulos S."/>
            <person name="Stone C."/>
            <person name="Strader C."/>
            <person name="Tesfaye S."/>
            <person name="Thomson T."/>
            <person name="Thoulutsang Y."/>
            <person name="Thoulutsang D."/>
            <person name="Topham K."/>
            <person name="Topping I."/>
            <person name="Tsamla T."/>
            <person name="Vassiliev H."/>
            <person name="Vo A."/>
            <person name="Wangchuk T."/>
            <person name="Wangdi T."/>
            <person name="Weiand M."/>
            <person name="Wilkinson J."/>
            <person name="Wilson A."/>
            <person name="Yadav S."/>
            <person name="Young G."/>
            <person name="Yu Q."/>
            <person name="Zembek L."/>
            <person name="Zhong D."/>
            <person name="Zimmer A."/>
            <person name="Zwirko Z."/>
            <person name="Jaffe D.B."/>
            <person name="Alvarez P."/>
            <person name="Brockman W."/>
            <person name="Butler J."/>
            <person name="Chin C."/>
            <person name="Gnerre S."/>
            <person name="Grabherr M."/>
            <person name="Kleber M."/>
            <person name="Mauceli E."/>
            <person name="MacCallum I."/>
        </authorList>
    </citation>
    <scope>NUCLEOTIDE SEQUENCE [LARGE SCALE GENOMIC DNA]</scope>
    <source>
        <strain evidence="2">Tucson 15081-1352.22</strain>
    </source>
</reference>
<proteinExistence type="predicted"/>
<protein>
    <submittedName>
        <fullName evidence="1">Uncharacterized protein</fullName>
    </submittedName>
</protein>
<dbReference type="SMART" id="SM00697">
    <property type="entry name" value="DM8"/>
    <property type="match status" value="1"/>
</dbReference>
<gene>
    <name evidence="1" type="primary">Dmoj\GI26639</name>
    <name evidence="1" type="ORF">Dmoj_GI26639</name>
</gene>
<dbReference type="OrthoDB" id="7912113at2759"/>
<keyword evidence="2" id="KW-1185">Reference proteome</keyword>
<dbReference type="EMBL" id="CH933808">
    <property type="protein sequence ID" value="KRG04182.1"/>
    <property type="molecule type" value="Genomic_DNA"/>
</dbReference>
<name>A0A0Q9X796_DROMO</name>
<organism evidence="1 2">
    <name type="scientific">Drosophila mojavensis</name>
    <name type="common">Fruit fly</name>
    <dbReference type="NCBI Taxonomy" id="7230"/>
    <lineage>
        <taxon>Eukaryota</taxon>
        <taxon>Metazoa</taxon>
        <taxon>Ecdysozoa</taxon>
        <taxon>Arthropoda</taxon>
        <taxon>Hexapoda</taxon>
        <taxon>Insecta</taxon>
        <taxon>Pterygota</taxon>
        <taxon>Neoptera</taxon>
        <taxon>Endopterygota</taxon>
        <taxon>Diptera</taxon>
        <taxon>Brachycera</taxon>
        <taxon>Muscomorpha</taxon>
        <taxon>Ephydroidea</taxon>
        <taxon>Drosophilidae</taxon>
        <taxon>Drosophila</taxon>
    </lineage>
</organism>